<keyword evidence="3" id="KW-0804">Transcription</keyword>
<dbReference type="GO" id="GO:0043565">
    <property type="term" value="F:sequence-specific DNA binding"/>
    <property type="evidence" value="ECO:0007669"/>
    <property type="project" value="InterPro"/>
</dbReference>
<dbReference type="InterPro" id="IPR011008">
    <property type="entry name" value="Dimeric_a/b-barrel"/>
</dbReference>
<dbReference type="Pfam" id="PF01037">
    <property type="entry name" value="AsnC_trans_reg"/>
    <property type="match status" value="1"/>
</dbReference>
<dbReference type="Gene3D" id="1.10.10.10">
    <property type="entry name" value="Winged helix-like DNA-binding domain superfamily/Winged helix DNA-binding domain"/>
    <property type="match status" value="1"/>
</dbReference>
<dbReference type="PANTHER" id="PTHR30154:SF53">
    <property type="entry name" value="HTH-TYPE TRANSCRIPTIONAL REGULATOR LRPC"/>
    <property type="match status" value="1"/>
</dbReference>
<evidence type="ECO:0000256" key="2">
    <source>
        <dbReference type="ARBA" id="ARBA00023125"/>
    </source>
</evidence>
<dbReference type="PANTHER" id="PTHR30154">
    <property type="entry name" value="LEUCINE-RESPONSIVE REGULATORY PROTEIN"/>
    <property type="match status" value="1"/>
</dbReference>
<name>A0A8J8SD21_9FIRM</name>
<dbReference type="SMART" id="SM00344">
    <property type="entry name" value="HTH_ASNC"/>
    <property type="match status" value="1"/>
</dbReference>
<evidence type="ECO:0000313" key="5">
    <source>
        <dbReference type="EMBL" id="QUH30011.1"/>
    </source>
</evidence>
<accession>A0A8J8SD21</accession>
<dbReference type="InterPro" id="IPR036390">
    <property type="entry name" value="WH_DNA-bd_sf"/>
</dbReference>
<evidence type="ECO:0000256" key="3">
    <source>
        <dbReference type="ARBA" id="ARBA00023163"/>
    </source>
</evidence>
<evidence type="ECO:0000313" key="6">
    <source>
        <dbReference type="Proteomes" id="UP000677305"/>
    </source>
</evidence>
<gene>
    <name evidence="5" type="ORF">HYG85_14240</name>
</gene>
<evidence type="ECO:0000259" key="4">
    <source>
        <dbReference type="PROSITE" id="PS50956"/>
    </source>
</evidence>
<sequence length="146" mass="16569">MDSTDYDIIRYLQDDGRMPMKILAEKVSLTPPAVAERVRKLEKSGIITGYRAIVDPKKLGKTVKAIINISIKSAKRKEFLALVQENKKIVECHHVTGKYSMTIKVLCQNTSDLEYLIGKIQQYGSTETLIILSSPIEFKSLNFDYE</sequence>
<dbReference type="OrthoDB" id="66249at2"/>
<feature type="domain" description="HTH asnC-type" evidence="4">
    <location>
        <begin position="1"/>
        <end position="62"/>
    </location>
</feature>
<proteinExistence type="predicted"/>
<dbReference type="InterPro" id="IPR019887">
    <property type="entry name" value="Tscrpt_reg_AsnC/Lrp_C"/>
</dbReference>
<dbReference type="PRINTS" id="PR00033">
    <property type="entry name" value="HTHASNC"/>
</dbReference>
<dbReference type="AlphaFoldDB" id="A0A8J8SD21"/>
<dbReference type="Proteomes" id="UP000677305">
    <property type="component" value="Chromosome"/>
</dbReference>
<dbReference type="EMBL" id="CP058561">
    <property type="protein sequence ID" value="QUH30011.1"/>
    <property type="molecule type" value="Genomic_DNA"/>
</dbReference>
<reference evidence="5 6" key="1">
    <citation type="submission" date="2020-07" db="EMBL/GenBank/DDBJ databases">
        <title>Vallitalea guaymasensis genome.</title>
        <authorList>
            <person name="Postec A."/>
        </authorList>
    </citation>
    <scope>NUCLEOTIDE SEQUENCE [LARGE SCALE GENOMIC DNA]</scope>
    <source>
        <strain evidence="5 6">Ra1766G1</strain>
    </source>
</reference>
<keyword evidence="2" id="KW-0238">DNA-binding</keyword>
<dbReference type="InterPro" id="IPR019888">
    <property type="entry name" value="Tscrpt_reg_AsnC-like"/>
</dbReference>
<dbReference type="CDD" id="cd00090">
    <property type="entry name" value="HTH_ARSR"/>
    <property type="match status" value="1"/>
</dbReference>
<dbReference type="InterPro" id="IPR036388">
    <property type="entry name" value="WH-like_DNA-bd_sf"/>
</dbReference>
<dbReference type="InterPro" id="IPR000485">
    <property type="entry name" value="AsnC-type_HTH_dom"/>
</dbReference>
<dbReference type="GO" id="GO:0005829">
    <property type="term" value="C:cytosol"/>
    <property type="evidence" value="ECO:0007669"/>
    <property type="project" value="TreeGrafter"/>
</dbReference>
<dbReference type="Pfam" id="PF13412">
    <property type="entry name" value="HTH_24"/>
    <property type="match status" value="1"/>
</dbReference>
<evidence type="ECO:0000256" key="1">
    <source>
        <dbReference type="ARBA" id="ARBA00023015"/>
    </source>
</evidence>
<dbReference type="PROSITE" id="PS50956">
    <property type="entry name" value="HTH_ASNC_2"/>
    <property type="match status" value="1"/>
</dbReference>
<dbReference type="GO" id="GO:0043200">
    <property type="term" value="P:response to amino acid"/>
    <property type="evidence" value="ECO:0007669"/>
    <property type="project" value="TreeGrafter"/>
</dbReference>
<dbReference type="SUPFAM" id="SSF46785">
    <property type="entry name" value="Winged helix' DNA-binding domain"/>
    <property type="match status" value="1"/>
</dbReference>
<organism evidence="5 6">
    <name type="scientific">Vallitalea guaymasensis</name>
    <dbReference type="NCBI Taxonomy" id="1185412"/>
    <lineage>
        <taxon>Bacteria</taxon>
        <taxon>Bacillati</taxon>
        <taxon>Bacillota</taxon>
        <taxon>Clostridia</taxon>
        <taxon>Lachnospirales</taxon>
        <taxon>Vallitaleaceae</taxon>
        <taxon>Vallitalea</taxon>
    </lineage>
</organism>
<dbReference type="InterPro" id="IPR011991">
    <property type="entry name" value="ArsR-like_HTH"/>
</dbReference>
<keyword evidence="6" id="KW-1185">Reference proteome</keyword>
<dbReference type="SUPFAM" id="SSF54909">
    <property type="entry name" value="Dimeric alpha+beta barrel"/>
    <property type="match status" value="1"/>
</dbReference>
<dbReference type="KEGG" id="vgu:HYG85_14240"/>
<protein>
    <submittedName>
        <fullName evidence="5">Lrp/AsnC family transcriptional regulator</fullName>
    </submittedName>
</protein>
<keyword evidence="1" id="KW-0805">Transcription regulation</keyword>
<dbReference type="Gene3D" id="3.30.70.920">
    <property type="match status" value="1"/>
</dbReference>
<dbReference type="RefSeq" id="WP_113673514.1">
    <property type="nucleotide sequence ID" value="NZ_CAJXUH010000003.1"/>
</dbReference>